<protein>
    <submittedName>
        <fullName evidence="1">Uncharacterized protein</fullName>
    </submittedName>
</protein>
<evidence type="ECO:0000313" key="1">
    <source>
        <dbReference type="EMBL" id="CAD8105538.1"/>
    </source>
</evidence>
<proteinExistence type="predicted"/>
<gene>
    <name evidence="1" type="ORF">PSON_ATCC_30995.1.T0840206</name>
</gene>
<comment type="caution">
    <text evidence="1">The sequence shown here is derived from an EMBL/GenBank/DDBJ whole genome shotgun (WGS) entry which is preliminary data.</text>
</comment>
<reference evidence="1" key="1">
    <citation type="submission" date="2021-01" db="EMBL/GenBank/DDBJ databases">
        <authorList>
            <consortium name="Genoscope - CEA"/>
            <person name="William W."/>
        </authorList>
    </citation>
    <scope>NUCLEOTIDE SEQUENCE</scope>
</reference>
<evidence type="ECO:0000313" key="2">
    <source>
        <dbReference type="Proteomes" id="UP000692954"/>
    </source>
</evidence>
<dbReference type="Proteomes" id="UP000692954">
    <property type="component" value="Unassembled WGS sequence"/>
</dbReference>
<dbReference type="EMBL" id="CAJJDN010000084">
    <property type="protein sequence ID" value="CAD8105538.1"/>
    <property type="molecule type" value="Genomic_DNA"/>
</dbReference>
<keyword evidence="2" id="KW-1185">Reference proteome</keyword>
<organism evidence="1 2">
    <name type="scientific">Paramecium sonneborni</name>
    <dbReference type="NCBI Taxonomy" id="65129"/>
    <lineage>
        <taxon>Eukaryota</taxon>
        <taxon>Sar</taxon>
        <taxon>Alveolata</taxon>
        <taxon>Ciliophora</taxon>
        <taxon>Intramacronucleata</taxon>
        <taxon>Oligohymenophorea</taxon>
        <taxon>Peniculida</taxon>
        <taxon>Parameciidae</taxon>
        <taxon>Paramecium</taxon>
    </lineage>
</organism>
<dbReference type="OrthoDB" id="293798at2759"/>
<name>A0A8S1PSK3_9CILI</name>
<accession>A0A8S1PSK3</accession>
<dbReference type="AlphaFoldDB" id="A0A8S1PSK3"/>
<sequence length="912" mass="107956">MIIKYGFTATGRRISKILRDVDKDYSKVFKSQFQKMKTKDMSKKYIDLQDTEQEIKHFTKPHNLNKYIKQQYKKSIDRVFQKEADRIERQEIEDKKLKWVENAFMTEEVKKFEKLLFQKNERLRLIRQEENRVQNHLPLSYLQEQGESEYLELHSQHSQYKNTLNELNNQRITEMRENVNNPYGFLIKSQLLVQYPSLKQTIETHIPKLENNQIDNFVSELKSKVDSSKSLIDWDAVKQFYIGMQQQRDNSLITYSQHQSSVNVIQNYQNYLMDKFYNNSLQMRTRGQIQFSDLTEEECVRYIRYDISTPEILMRLVSTMDQIPDQFTPKIASSILQKLVLVKKDNLALLGDDRYRALLNYIARSEYDDQTLAQTVLALSLLQPKSIQTVYDKLSYHLYNNLATQLIPRIKQFTNSQFSMIVRNFHSLPLSKNLQLQDLLVQNMIKNRINNNLSVYEAESFISFLSRPLMNDQSLDVVVYNLTQILLSQPNSILEIDRDTLVILSSTLLKIENKKQISTLLKSNSKYFQSAIESCECKHLAQFSLLLSQLDIHRNHDIIQQTKKRFVEILTYRKKEQDEFDIAMTISSLSQIDIKMMYPIRKVNEVILLQIVFNRYPYSYKSTNHVPYQKLINLLQNYDKMFSEKSLIIIFHSLITIGHIHKDAFLQTLDKIQDTQYLFPLLIQLNTLDHNLDLLVSKFNKQKNPSIQGVLFYLQAMFYFNKLEASDLEKVDPKKLQELDQTSQCFLMMLINSLPKSDIGQQIYEELILLIDPQFIEQKYMLLLARIKSDFQQGELHLLLSQMRQQATQRNTEIGIEKYLPQQVVQQVADLFIKQGHQVQKNVIFPLFQSDLLIDNKIAFQFISVNEMIDCEGQFQFTGMQKLLRKRSNVKFIIYEEFIRSQDQIQYLKQFL</sequence>